<comment type="caution">
    <text evidence="4">The sequence shown here is derived from an EMBL/GenBank/DDBJ whole genome shotgun (WGS) entry which is preliminary data.</text>
</comment>
<reference evidence="4" key="1">
    <citation type="journal article" date="2014" name="Front. Microbiol.">
        <title>High frequency of phylogenetically diverse reductive dehalogenase-homologous genes in deep subseafloor sedimentary metagenomes.</title>
        <authorList>
            <person name="Kawai M."/>
            <person name="Futagami T."/>
            <person name="Toyoda A."/>
            <person name="Takaki Y."/>
            <person name="Nishi S."/>
            <person name="Hori S."/>
            <person name="Arai W."/>
            <person name="Tsubouchi T."/>
            <person name="Morono Y."/>
            <person name="Uchiyama I."/>
            <person name="Ito T."/>
            <person name="Fujiyama A."/>
            <person name="Inagaki F."/>
            <person name="Takami H."/>
        </authorList>
    </citation>
    <scope>NUCLEOTIDE SEQUENCE</scope>
    <source>
        <strain evidence="4">Expedition CK06-06</strain>
    </source>
</reference>
<evidence type="ECO:0000313" key="4">
    <source>
        <dbReference type="EMBL" id="GAH35195.1"/>
    </source>
</evidence>
<evidence type="ECO:0000256" key="1">
    <source>
        <dbReference type="ARBA" id="ARBA00005943"/>
    </source>
</evidence>
<evidence type="ECO:0000256" key="2">
    <source>
        <dbReference type="ARBA" id="ARBA00022980"/>
    </source>
</evidence>
<comment type="similarity">
    <text evidence="1">Belongs to the eukaryotic ribosomal protein eS28 family.</text>
</comment>
<sequence>MEKQQRVRGGKQAGSKGSERILGNVVPALIQEIIGRTGFRGEITQVKCLLTEGRDKGRLMRRNVKGPVRIGDYLILRETEIEARRIKSKVTKGAYT</sequence>
<evidence type="ECO:0008006" key="5">
    <source>
        <dbReference type="Google" id="ProtNLM"/>
    </source>
</evidence>
<evidence type="ECO:0000256" key="3">
    <source>
        <dbReference type="ARBA" id="ARBA00023274"/>
    </source>
</evidence>
<proteinExistence type="inferred from homology"/>
<dbReference type="PANTHER" id="PTHR10769">
    <property type="entry name" value="40S RIBOSOMAL PROTEIN S28"/>
    <property type="match status" value="1"/>
</dbReference>
<organism evidence="4">
    <name type="scientific">marine sediment metagenome</name>
    <dbReference type="NCBI Taxonomy" id="412755"/>
    <lineage>
        <taxon>unclassified sequences</taxon>
        <taxon>metagenomes</taxon>
        <taxon>ecological metagenomes</taxon>
    </lineage>
</organism>
<dbReference type="HAMAP" id="MF_00292">
    <property type="entry name" value="Ribosomal_eS28"/>
    <property type="match status" value="1"/>
</dbReference>
<keyword evidence="3" id="KW-0687">Ribonucleoprotein</keyword>
<protein>
    <recommendedName>
        <fullName evidence="5">30S ribosomal protein S28e</fullName>
    </recommendedName>
</protein>
<dbReference type="GO" id="GO:0006412">
    <property type="term" value="P:translation"/>
    <property type="evidence" value="ECO:0007669"/>
    <property type="project" value="InterPro"/>
</dbReference>
<dbReference type="InterPro" id="IPR000289">
    <property type="entry name" value="Ribosomal_eS28"/>
</dbReference>
<dbReference type="GO" id="GO:0000028">
    <property type="term" value="P:ribosomal small subunit assembly"/>
    <property type="evidence" value="ECO:0007669"/>
    <property type="project" value="TreeGrafter"/>
</dbReference>
<dbReference type="GO" id="GO:0003735">
    <property type="term" value="F:structural constituent of ribosome"/>
    <property type="evidence" value="ECO:0007669"/>
    <property type="project" value="InterPro"/>
</dbReference>
<dbReference type="AlphaFoldDB" id="X1FRM4"/>
<dbReference type="SUPFAM" id="SSF50249">
    <property type="entry name" value="Nucleic acid-binding proteins"/>
    <property type="match status" value="1"/>
</dbReference>
<dbReference type="PANTHER" id="PTHR10769:SF3">
    <property type="entry name" value="SMALL RIBOSOMAL SUBUNIT PROTEIN ES28"/>
    <property type="match status" value="1"/>
</dbReference>
<name>X1FRM4_9ZZZZ</name>
<dbReference type="EMBL" id="BARU01007984">
    <property type="protein sequence ID" value="GAH35195.1"/>
    <property type="molecule type" value="Genomic_DNA"/>
</dbReference>
<gene>
    <name evidence="4" type="ORF">S03H2_15692</name>
</gene>
<dbReference type="InterPro" id="IPR012340">
    <property type="entry name" value="NA-bd_OB-fold"/>
</dbReference>
<accession>X1FRM4</accession>
<dbReference type="Pfam" id="PF01200">
    <property type="entry name" value="Ribosomal_S28e"/>
    <property type="match status" value="1"/>
</dbReference>
<keyword evidence="2" id="KW-0689">Ribosomal protein</keyword>
<dbReference type="GO" id="GO:0022627">
    <property type="term" value="C:cytosolic small ribosomal subunit"/>
    <property type="evidence" value="ECO:0007669"/>
    <property type="project" value="TreeGrafter"/>
</dbReference>
<dbReference type="GO" id="GO:0030490">
    <property type="term" value="P:maturation of SSU-rRNA"/>
    <property type="evidence" value="ECO:0007669"/>
    <property type="project" value="TreeGrafter"/>
</dbReference>
<dbReference type="Gene3D" id="2.40.50.140">
    <property type="entry name" value="Nucleic acid-binding proteins"/>
    <property type="match status" value="1"/>
</dbReference>
<dbReference type="NCBIfam" id="NF003080">
    <property type="entry name" value="PRK04007.1"/>
    <property type="match status" value="1"/>
</dbReference>